<dbReference type="PROSITE" id="PS00893">
    <property type="entry name" value="NUDIX_BOX"/>
    <property type="match status" value="1"/>
</dbReference>
<dbReference type="PANTHER" id="PTHR43046:SF14">
    <property type="entry name" value="MUTT_NUDIX FAMILY PROTEIN"/>
    <property type="match status" value="1"/>
</dbReference>
<comment type="cofactor">
    <cofactor evidence="1">
        <name>Mg(2+)</name>
        <dbReference type="ChEBI" id="CHEBI:18420"/>
    </cofactor>
</comment>
<keyword evidence="6" id="KW-1185">Reference proteome</keyword>
<dbReference type="InterPro" id="IPR020476">
    <property type="entry name" value="Nudix_hydrolase"/>
</dbReference>
<dbReference type="OrthoDB" id="8480561at2"/>
<dbReference type="Pfam" id="PF00293">
    <property type="entry name" value="NUDIX"/>
    <property type="match status" value="1"/>
</dbReference>
<organism evidence="5 6">
    <name type="scientific">Pontixanthobacter aestiaquae</name>
    <dbReference type="NCBI Taxonomy" id="1509367"/>
    <lineage>
        <taxon>Bacteria</taxon>
        <taxon>Pseudomonadati</taxon>
        <taxon>Pseudomonadota</taxon>
        <taxon>Alphaproteobacteria</taxon>
        <taxon>Sphingomonadales</taxon>
        <taxon>Erythrobacteraceae</taxon>
        <taxon>Pontixanthobacter</taxon>
    </lineage>
</organism>
<comment type="caution">
    <text evidence="5">The sequence shown here is derived from an EMBL/GenBank/DDBJ whole genome shotgun (WGS) entry which is preliminary data.</text>
</comment>
<dbReference type="PANTHER" id="PTHR43046">
    <property type="entry name" value="GDP-MANNOSE MANNOSYL HYDROLASE"/>
    <property type="match status" value="1"/>
</dbReference>
<dbReference type="InterPro" id="IPR020084">
    <property type="entry name" value="NUDIX_hydrolase_CS"/>
</dbReference>
<dbReference type="EMBL" id="WTYZ01000001">
    <property type="protein sequence ID" value="MXO82620.1"/>
    <property type="molecule type" value="Genomic_DNA"/>
</dbReference>
<evidence type="ECO:0000256" key="3">
    <source>
        <dbReference type="RuleBase" id="RU003476"/>
    </source>
</evidence>
<sequence>MLRLIPAPLHRLLYQQAHRLRSLWWRLTKPAVEGAAVIATDLNDQLLLIRMSYGSGGWSVPTGGVKIGEDPANAARRELLEETGCEAHSLTLLGIQRETLHGADNVVHVFAAKVSGHPQADMREIIEARFFPMHSLPEPLTATTRRRLELLKAASQ</sequence>
<protein>
    <submittedName>
        <fullName evidence="5">NUDIX domain-containing protein</fullName>
    </submittedName>
</protein>
<dbReference type="InterPro" id="IPR000086">
    <property type="entry name" value="NUDIX_hydrolase_dom"/>
</dbReference>
<name>A0A844Z732_9SPHN</name>
<evidence type="ECO:0000259" key="4">
    <source>
        <dbReference type="PROSITE" id="PS51462"/>
    </source>
</evidence>
<dbReference type="SUPFAM" id="SSF55811">
    <property type="entry name" value="Nudix"/>
    <property type="match status" value="1"/>
</dbReference>
<feature type="domain" description="Nudix hydrolase" evidence="4">
    <location>
        <begin position="28"/>
        <end position="153"/>
    </location>
</feature>
<dbReference type="Gene3D" id="3.90.79.10">
    <property type="entry name" value="Nucleoside Triphosphate Pyrophosphohydrolase"/>
    <property type="match status" value="1"/>
</dbReference>
<dbReference type="AlphaFoldDB" id="A0A844Z732"/>
<gene>
    <name evidence="5" type="ORF">GRI35_04440</name>
</gene>
<proteinExistence type="inferred from homology"/>
<accession>A0A844Z732</accession>
<evidence type="ECO:0000256" key="1">
    <source>
        <dbReference type="ARBA" id="ARBA00001946"/>
    </source>
</evidence>
<keyword evidence="2 3" id="KW-0378">Hydrolase</keyword>
<dbReference type="GO" id="GO:0016787">
    <property type="term" value="F:hydrolase activity"/>
    <property type="evidence" value="ECO:0007669"/>
    <property type="project" value="UniProtKB-KW"/>
</dbReference>
<evidence type="ECO:0000313" key="6">
    <source>
        <dbReference type="Proteomes" id="UP000460290"/>
    </source>
</evidence>
<dbReference type="RefSeq" id="WP_160613050.1">
    <property type="nucleotide sequence ID" value="NZ_JAUFQM010000001.1"/>
</dbReference>
<dbReference type="InterPro" id="IPR015797">
    <property type="entry name" value="NUDIX_hydrolase-like_dom_sf"/>
</dbReference>
<comment type="similarity">
    <text evidence="3">Belongs to the Nudix hydrolase family.</text>
</comment>
<reference evidence="5 6" key="1">
    <citation type="submission" date="2019-12" db="EMBL/GenBank/DDBJ databases">
        <title>Genomic-based taxomic classification of the family Erythrobacteraceae.</title>
        <authorList>
            <person name="Xu L."/>
        </authorList>
    </citation>
    <scope>NUCLEOTIDE SEQUENCE [LARGE SCALE GENOMIC DNA]</scope>
    <source>
        <strain evidence="5 6">KCTC 42006</strain>
    </source>
</reference>
<evidence type="ECO:0000313" key="5">
    <source>
        <dbReference type="EMBL" id="MXO82620.1"/>
    </source>
</evidence>
<dbReference type="PROSITE" id="PS51462">
    <property type="entry name" value="NUDIX"/>
    <property type="match status" value="1"/>
</dbReference>
<dbReference type="PRINTS" id="PR00502">
    <property type="entry name" value="NUDIXFAMILY"/>
</dbReference>
<evidence type="ECO:0000256" key="2">
    <source>
        <dbReference type="ARBA" id="ARBA00022801"/>
    </source>
</evidence>
<dbReference type="Proteomes" id="UP000460290">
    <property type="component" value="Unassembled WGS sequence"/>
</dbReference>